<dbReference type="Proteomes" id="UP000315201">
    <property type="component" value="Chromosome"/>
</dbReference>
<reference evidence="3 4" key="1">
    <citation type="submission" date="2019-06" db="EMBL/GenBank/DDBJ databases">
        <title>Mycoplasma nasistruthionis sp. nov. str Ms03.</title>
        <authorList>
            <person name="Botes A."/>
        </authorList>
    </citation>
    <scope>NUCLEOTIDE SEQUENCE [LARGE SCALE GENOMIC DNA]</scope>
    <source>
        <strain evidence="3 4">Ms03</strain>
    </source>
</reference>
<dbReference type="InterPro" id="IPR054816">
    <property type="entry name" value="Lipoprotein_mollicutes-type_CS"/>
</dbReference>
<evidence type="ECO:0000313" key="4">
    <source>
        <dbReference type="Proteomes" id="UP000315201"/>
    </source>
</evidence>
<dbReference type="InterPro" id="IPR036412">
    <property type="entry name" value="HAD-like_sf"/>
</dbReference>
<feature type="chain" id="PRO_5021215829" description="5'-nucleotidase, lipoprotein e(P4) family" evidence="2">
    <location>
        <begin position="25"/>
        <end position="454"/>
    </location>
</feature>
<accession>A0A4Y6I6Q8</accession>
<evidence type="ECO:0000256" key="2">
    <source>
        <dbReference type="SAM" id="SignalP"/>
    </source>
</evidence>
<dbReference type="AlphaFoldDB" id="A0A4Y6I6Q8"/>
<dbReference type="RefSeq" id="WP_208664646.1">
    <property type="nucleotide sequence ID" value="NZ_CP041147.1"/>
</dbReference>
<proteinExistence type="predicted"/>
<keyword evidence="4" id="KW-1185">Reference proteome</keyword>
<dbReference type="NCBIfam" id="NF045726">
    <property type="entry name" value="XXplasma_LP"/>
    <property type="match status" value="1"/>
</dbReference>
<gene>
    <name evidence="3" type="ORF">FIV53_02075</name>
</gene>
<organism evidence="3 4">
    <name type="scientific">Mycoplasma nasistruthionis</name>
    <dbReference type="NCBI Taxonomy" id="353852"/>
    <lineage>
        <taxon>Bacteria</taxon>
        <taxon>Bacillati</taxon>
        <taxon>Mycoplasmatota</taxon>
        <taxon>Mollicutes</taxon>
        <taxon>Mycoplasmataceae</taxon>
        <taxon>Mycoplasma</taxon>
    </lineage>
</organism>
<evidence type="ECO:0000256" key="1">
    <source>
        <dbReference type="ARBA" id="ARBA00022729"/>
    </source>
</evidence>
<protein>
    <recommendedName>
        <fullName evidence="5">5'-nucleotidase, lipoprotein e(P4) family</fullName>
    </recommendedName>
</protein>
<sequence length="454" mass="50390">MRKNKWLLTLGGISAAVLPITAIAASCGTTQKASTTETTVKTDAELTKEAFGKLNDTQKVQVLKELKLNTVLTQDQIHELINDFNKDAGTFGSIVWYVKSVEALIAKEAAYKNAIVAFDKLKESNKETFDFSQNFNDAQKVDNVASGKSIPAIFMDIDETVLQNDLTESKAMLEGGYTGDKKEEEDLKGRRFAVPGAVEFINHVQANGGLVFYNSDMNQSTAVRNAVKSNLKKLGIKYVADFQFWMRGAMPYLATDEAAISDEATKNKPDAELKTLASSLSFTQNFRPTPWITWTNSKAAYRLGSKVYKTDRMNGLDANTSGWNLGQADNNASGNAVVLKTMMRIGDNFNDFFDRASKSKSNAERVALYRNTEKFADLFTVNGGDGLKYDENTKKLVKLGYKQAYVMVPGNAEYGGWNEPYKYGQIGEFYKAIKEIVNDPRYQTGPTEQQPTLE</sequence>
<name>A0A4Y6I6Q8_9MOLU</name>
<dbReference type="InterPro" id="IPR023214">
    <property type="entry name" value="HAD_sf"/>
</dbReference>
<keyword evidence="1 2" id="KW-0732">Signal</keyword>
<dbReference type="EMBL" id="CP041147">
    <property type="protein sequence ID" value="QDF65072.1"/>
    <property type="molecule type" value="Genomic_DNA"/>
</dbReference>
<dbReference type="InterPro" id="IPR005519">
    <property type="entry name" value="Acid_phosphat_B-like"/>
</dbReference>
<dbReference type="PROSITE" id="PS51257">
    <property type="entry name" value="PROKAR_LIPOPROTEIN"/>
    <property type="match status" value="1"/>
</dbReference>
<feature type="signal peptide" evidence="2">
    <location>
        <begin position="1"/>
        <end position="24"/>
    </location>
</feature>
<dbReference type="Gene3D" id="3.40.50.1000">
    <property type="entry name" value="HAD superfamily/HAD-like"/>
    <property type="match status" value="1"/>
</dbReference>
<dbReference type="SUPFAM" id="SSF56784">
    <property type="entry name" value="HAD-like"/>
    <property type="match status" value="1"/>
</dbReference>
<evidence type="ECO:0000313" key="3">
    <source>
        <dbReference type="EMBL" id="QDF65072.1"/>
    </source>
</evidence>
<dbReference type="Pfam" id="PF03767">
    <property type="entry name" value="Acid_phosphat_B"/>
    <property type="match status" value="1"/>
</dbReference>
<evidence type="ECO:0008006" key="5">
    <source>
        <dbReference type="Google" id="ProtNLM"/>
    </source>
</evidence>